<comment type="caution">
    <text evidence="2">The sequence shown here is derived from an EMBL/GenBank/DDBJ whole genome shotgun (WGS) entry which is preliminary data.</text>
</comment>
<organism evidence="2 3">
    <name type="scientific">Flavivirga aquimarina</name>
    <dbReference type="NCBI Taxonomy" id="2027862"/>
    <lineage>
        <taxon>Bacteria</taxon>
        <taxon>Pseudomonadati</taxon>
        <taxon>Bacteroidota</taxon>
        <taxon>Flavobacteriia</taxon>
        <taxon>Flavobacteriales</taxon>
        <taxon>Flavobacteriaceae</taxon>
        <taxon>Flavivirga</taxon>
    </lineage>
</organism>
<dbReference type="Gene3D" id="3.40.720.10">
    <property type="entry name" value="Alkaline Phosphatase, subunit A"/>
    <property type="match status" value="1"/>
</dbReference>
<proteinExistence type="predicted"/>
<dbReference type="InterPro" id="IPR000917">
    <property type="entry name" value="Sulfatase_N"/>
</dbReference>
<dbReference type="PANTHER" id="PTHR46615">
    <property type="entry name" value="ARYLSULFATASE K"/>
    <property type="match status" value="1"/>
</dbReference>
<dbReference type="Pfam" id="PF00884">
    <property type="entry name" value="Sulfatase"/>
    <property type="match status" value="1"/>
</dbReference>
<dbReference type="SUPFAM" id="SSF53649">
    <property type="entry name" value="Alkaline phosphatase-like"/>
    <property type="match status" value="1"/>
</dbReference>
<keyword evidence="3" id="KW-1185">Reference proteome</keyword>
<name>A0ABT8WFY0_9FLAO</name>
<sequence>MDTIKQKLSQIGDKPDMILIITDEQRATQHFPPGWEEKNLPTLTFLKKNGFSFDRAFCNTCMCSPSRATLFTGLYPAKHGVTQTLTEGGPLSPSEGTLDTSLPTIMNVLWGDGYDVQYRGKWHMSKGVAANGATTNYDQLDDADIALFAAMGWEAPDAGEDVDPLNFGGGYANHDAKYTAQAIKFLKEVKAKRAKGIHQPYCLVLSLVNPHDVLAYPKTAGTSGYHQDSWSGREIGLPDTVNEQLLRNKKPMAQEQILIAMAGGLGALPTDEDKLNYVNFYGHLLKHVDKEVGAFINELYAEDASGKRLADSAIVTYTSDHGEMGLAHGGLRQKTYVAYEEAIRVPLVISNPILFNDRTIQNTFSLATLADIFPTFIDITNVQNPPTGLAGKSLLPVLEDGTPVQKSILFTYDDTKAGSNNSWSLVKAANRIRCIRTEEWKYDIYFDALGAYYNQYELYDLINDPQEITNLAYDPAYKEIREKLEKELHELEIKKLRNISINKEKEALVFAN</sequence>
<dbReference type="Proteomes" id="UP001176883">
    <property type="component" value="Unassembled WGS sequence"/>
</dbReference>
<protein>
    <submittedName>
        <fullName evidence="2">Sulfatase-like hydrolase/transferase</fullName>
    </submittedName>
</protein>
<feature type="domain" description="Sulfatase N-terminal" evidence="1">
    <location>
        <begin position="15"/>
        <end position="381"/>
    </location>
</feature>
<dbReference type="PANTHER" id="PTHR46615:SF1">
    <property type="entry name" value="ARYLSULFATASE K"/>
    <property type="match status" value="1"/>
</dbReference>
<evidence type="ECO:0000313" key="2">
    <source>
        <dbReference type="EMBL" id="MDO5972018.1"/>
    </source>
</evidence>
<dbReference type="InterPro" id="IPR051849">
    <property type="entry name" value="GAG-degrading_sulfatase"/>
</dbReference>
<reference evidence="2" key="1">
    <citation type="submission" date="2023-07" db="EMBL/GenBank/DDBJ databases">
        <title>Two novel species in the genus Flavivirga.</title>
        <authorList>
            <person name="Kwon K."/>
        </authorList>
    </citation>
    <scope>NUCLEOTIDE SEQUENCE</scope>
    <source>
        <strain evidence="2">KCTC 52353</strain>
    </source>
</reference>
<evidence type="ECO:0000259" key="1">
    <source>
        <dbReference type="Pfam" id="PF00884"/>
    </source>
</evidence>
<dbReference type="RefSeq" id="WP_303279736.1">
    <property type="nucleotide sequence ID" value="NZ_JAUOEK010000183.1"/>
</dbReference>
<evidence type="ECO:0000313" key="3">
    <source>
        <dbReference type="Proteomes" id="UP001176883"/>
    </source>
</evidence>
<dbReference type="InterPro" id="IPR017850">
    <property type="entry name" value="Alkaline_phosphatase_core_sf"/>
</dbReference>
<gene>
    <name evidence="2" type="ORF">Q4Q35_19635</name>
</gene>
<dbReference type="EMBL" id="JAUOEK010000183">
    <property type="protein sequence ID" value="MDO5972018.1"/>
    <property type="molecule type" value="Genomic_DNA"/>
</dbReference>
<dbReference type="CDD" id="cd16035">
    <property type="entry name" value="sulfatase_like"/>
    <property type="match status" value="1"/>
</dbReference>
<accession>A0ABT8WFY0</accession>